<dbReference type="EMBL" id="BMAW01007071">
    <property type="protein sequence ID" value="GFT02155.1"/>
    <property type="molecule type" value="Genomic_DNA"/>
</dbReference>
<sequence>MVAIPAAGRRRRRQAAWRSDSFALRLPTHEQRERSEAFHEAGFTTCEPPGAGSLYLHSTNFRQSSPASDDTLHAAGDRTAHACWQKARIPLNSNLINGAAIRLCKAADWVTVLLAYGFGIFFYKKRVLAEIGDSTVTGIQENYGR</sequence>
<evidence type="ECO:0000313" key="1">
    <source>
        <dbReference type="EMBL" id="GFT02155.1"/>
    </source>
</evidence>
<name>A0A8X6TF14_NEPPI</name>
<dbReference type="Proteomes" id="UP000887013">
    <property type="component" value="Unassembled WGS sequence"/>
</dbReference>
<dbReference type="AlphaFoldDB" id="A0A8X6TF14"/>
<reference evidence="1" key="1">
    <citation type="submission" date="2020-08" db="EMBL/GenBank/DDBJ databases">
        <title>Multicomponent nature underlies the extraordinary mechanical properties of spider dragline silk.</title>
        <authorList>
            <person name="Kono N."/>
            <person name="Nakamura H."/>
            <person name="Mori M."/>
            <person name="Yoshida Y."/>
            <person name="Ohtoshi R."/>
            <person name="Malay A.D."/>
            <person name="Moran D.A.P."/>
            <person name="Tomita M."/>
            <person name="Numata K."/>
            <person name="Arakawa K."/>
        </authorList>
    </citation>
    <scope>NUCLEOTIDE SEQUENCE</scope>
</reference>
<comment type="caution">
    <text evidence="1">The sequence shown here is derived from an EMBL/GenBank/DDBJ whole genome shotgun (WGS) entry which is preliminary data.</text>
</comment>
<organism evidence="1 2">
    <name type="scientific">Nephila pilipes</name>
    <name type="common">Giant wood spider</name>
    <name type="synonym">Nephila maculata</name>
    <dbReference type="NCBI Taxonomy" id="299642"/>
    <lineage>
        <taxon>Eukaryota</taxon>
        <taxon>Metazoa</taxon>
        <taxon>Ecdysozoa</taxon>
        <taxon>Arthropoda</taxon>
        <taxon>Chelicerata</taxon>
        <taxon>Arachnida</taxon>
        <taxon>Araneae</taxon>
        <taxon>Araneomorphae</taxon>
        <taxon>Entelegynae</taxon>
        <taxon>Araneoidea</taxon>
        <taxon>Nephilidae</taxon>
        <taxon>Nephila</taxon>
    </lineage>
</organism>
<keyword evidence="2" id="KW-1185">Reference proteome</keyword>
<evidence type="ECO:0000313" key="2">
    <source>
        <dbReference type="Proteomes" id="UP000887013"/>
    </source>
</evidence>
<protein>
    <submittedName>
        <fullName evidence="1">Uncharacterized protein</fullName>
    </submittedName>
</protein>
<accession>A0A8X6TF14</accession>
<gene>
    <name evidence="1" type="ORF">NPIL_624431</name>
</gene>
<proteinExistence type="predicted"/>